<accession>A0A6A6DT76</accession>
<keyword evidence="2" id="KW-1185">Reference proteome</keyword>
<name>A0A6A6DT76_9PEZI</name>
<dbReference type="OrthoDB" id="2906425at2759"/>
<organism evidence="1 2">
    <name type="scientific">Zopfia rhizophila CBS 207.26</name>
    <dbReference type="NCBI Taxonomy" id="1314779"/>
    <lineage>
        <taxon>Eukaryota</taxon>
        <taxon>Fungi</taxon>
        <taxon>Dikarya</taxon>
        <taxon>Ascomycota</taxon>
        <taxon>Pezizomycotina</taxon>
        <taxon>Dothideomycetes</taxon>
        <taxon>Dothideomycetes incertae sedis</taxon>
        <taxon>Zopfiaceae</taxon>
        <taxon>Zopfia</taxon>
    </lineage>
</organism>
<evidence type="ECO:0000313" key="1">
    <source>
        <dbReference type="EMBL" id="KAF2182253.1"/>
    </source>
</evidence>
<protein>
    <submittedName>
        <fullName evidence="1">Uncharacterized protein</fullName>
    </submittedName>
</protein>
<evidence type="ECO:0000313" key="2">
    <source>
        <dbReference type="Proteomes" id="UP000800200"/>
    </source>
</evidence>
<reference evidence="1" key="1">
    <citation type="journal article" date="2020" name="Stud. Mycol.">
        <title>101 Dothideomycetes genomes: a test case for predicting lifestyles and emergence of pathogens.</title>
        <authorList>
            <person name="Haridas S."/>
            <person name="Albert R."/>
            <person name="Binder M."/>
            <person name="Bloem J."/>
            <person name="Labutti K."/>
            <person name="Salamov A."/>
            <person name="Andreopoulos B."/>
            <person name="Baker S."/>
            <person name="Barry K."/>
            <person name="Bills G."/>
            <person name="Bluhm B."/>
            <person name="Cannon C."/>
            <person name="Castanera R."/>
            <person name="Culley D."/>
            <person name="Daum C."/>
            <person name="Ezra D."/>
            <person name="Gonzalez J."/>
            <person name="Henrissat B."/>
            <person name="Kuo A."/>
            <person name="Liang C."/>
            <person name="Lipzen A."/>
            <person name="Lutzoni F."/>
            <person name="Magnuson J."/>
            <person name="Mondo S."/>
            <person name="Nolan M."/>
            <person name="Ohm R."/>
            <person name="Pangilinan J."/>
            <person name="Park H.-J."/>
            <person name="Ramirez L."/>
            <person name="Alfaro M."/>
            <person name="Sun H."/>
            <person name="Tritt A."/>
            <person name="Yoshinaga Y."/>
            <person name="Zwiers L.-H."/>
            <person name="Turgeon B."/>
            <person name="Goodwin S."/>
            <person name="Spatafora J."/>
            <person name="Crous P."/>
            <person name="Grigoriev I."/>
        </authorList>
    </citation>
    <scope>NUCLEOTIDE SEQUENCE</scope>
    <source>
        <strain evidence="1">CBS 207.26</strain>
    </source>
</reference>
<proteinExistence type="predicted"/>
<gene>
    <name evidence="1" type="ORF">K469DRAFT_247802</name>
</gene>
<dbReference type="EMBL" id="ML994649">
    <property type="protein sequence ID" value="KAF2182253.1"/>
    <property type="molecule type" value="Genomic_DNA"/>
</dbReference>
<dbReference type="AlphaFoldDB" id="A0A6A6DT76"/>
<sequence>MEEAMPPPKGILRPGLARYNDGFVGLLPIWTVEPDISIIRKIVRQELRLPKDAQCDVELLARGSLNKLYAVQTTAVAYVIHVWLLIHPKLKTMTLNATMGVIAEYTDAAVPRMVSTMRISRMSLVLSGC</sequence>
<dbReference type="Proteomes" id="UP000800200">
    <property type="component" value="Unassembled WGS sequence"/>
</dbReference>